<gene>
    <name evidence="2" type="ORF">CAMP_LOCUS8296</name>
</gene>
<keyword evidence="3" id="KW-1185">Reference proteome</keyword>
<sequence length="267" mass="30435">MEIFKNITSIMYLDFMESEVKTVIEDSLKFQKNYDNCTYKYATLGQLSFDFCVIKNLPEIREIELFEINAFNGHPEIQILNPITALMLPNIPLALKYGYVGATTIGHEMGHTIIPLGLEDGFFPYFSKDVQNCIQNQFNSTCRSFKEESCDVRDDQFDENGADIFGFPFAFDRLKQHLGNRIYEKLPGSRRGLTHAQAYFYAVSNGFCSREDSYSSSDTHGAANARINAGVIQSPEFEKVFNCSKNSRMVQSRKQFCYVLGENAPQN</sequence>
<dbReference type="PANTHER" id="PTHR11733:SF208">
    <property type="entry name" value="PEPTIDASE M13 C-TERMINAL DOMAIN-CONTAINING PROTEIN"/>
    <property type="match status" value="1"/>
</dbReference>
<evidence type="ECO:0000313" key="2">
    <source>
        <dbReference type="EMBL" id="CAI5445659.1"/>
    </source>
</evidence>
<feature type="domain" description="Peptidase M13 C-terminal" evidence="1">
    <location>
        <begin position="89"/>
        <end position="255"/>
    </location>
</feature>
<dbReference type="PROSITE" id="PS51885">
    <property type="entry name" value="NEPRILYSIN"/>
    <property type="match status" value="1"/>
</dbReference>
<dbReference type="InterPro" id="IPR000718">
    <property type="entry name" value="Peptidase_M13"/>
</dbReference>
<dbReference type="GO" id="GO:0016485">
    <property type="term" value="P:protein processing"/>
    <property type="evidence" value="ECO:0007669"/>
    <property type="project" value="TreeGrafter"/>
</dbReference>
<dbReference type="OrthoDB" id="5795773at2759"/>
<accession>A0A9P1MZ65</accession>
<dbReference type="Gene3D" id="3.40.390.10">
    <property type="entry name" value="Collagenase (Catalytic Domain)"/>
    <property type="match status" value="1"/>
</dbReference>
<comment type="caution">
    <text evidence="2">The sequence shown here is derived from an EMBL/GenBank/DDBJ whole genome shotgun (WGS) entry which is preliminary data.</text>
</comment>
<dbReference type="Proteomes" id="UP001152747">
    <property type="component" value="Unassembled WGS sequence"/>
</dbReference>
<dbReference type="AlphaFoldDB" id="A0A9P1MZ65"/>
<reference evidence="2" key="1">
    <citation type="submission" date="2022-11" db="EMBL/GenBank/DDBJ databases">
        <authorList>
            <person name="Kikuchi T."/>
        </authorList>
    </citation>
    <scope>NUCLEOTIDE SEQUENCE</scope>
    <source>
        <strain evidence="2">PS1010</strain>
    </source>
</reference>
<dbReference type="PANTHER" id="PTHR11733">
    <property type="entry name" value="ZINC METALLOPROTEASE FAMILY M13 NEPRILYSIN-RELATED"/>
    <property type="match status" value="1"/>
</dbReference>
<evidence type="ECO:0000259" key="1">
    <source>
        <dbReference type="Pfam" id="PF01431"/>
    </source>
</evidence>
<evidence type="ECO:0000313" key="3">
    <source>
        <dbReference type="Proteomes" id="UP001152747"/>
    </source>
</evidence>
<name>A0A9P1MZ65_9PELO</name>
<dbReference type="GO" id="GO:0004222">
    <property type="term" value="F:metalloendopeptidase activity"/>
    <property type="evidence" value="ECO:0007669"/>
    <property type="project" value="InterPro"/>
</dbReference>
<dbReference type="InterPro" id="IPR018497">
    <property type="entry name" value="Peptidase_M13_C"/>
</dbReference>
<protein>
    <recommendedName>
        <fullName evidence="1">Peptidase M13 C-terminal domain-containing protein</fullName>
    </recommendedName>
</protein>
<dbReference type="SUPFAM" id="SSF55486">
    <property type="entry name" value="Metalloproteases ('zincins'), catalytic domain"/>
    <property type="match status" value="1"/>
</dbReference>
<organism evidence="2 3">
    <name type="scientific">Caenorhabditis angaria</name>
    <dbReference type="NCBI Taxonomy" id="860376"/>
    <lineage>
        <taxon>Eukaryota</taxon>
        <taxon>Metazoa</taxon>
        <taxon>Ecdysozoa</taxon>
        <taxon>Nematoda</taxon>
        <taxon>Chromadorea</taxon>
        <taxon>Rhabditida</taxon>
        <taxon>Rhabditina</taxon>
        <taxon>Rhabditomorpha</taxon>
        <taxon>Rhabditoidea</taxon>
        <taxon>Rhabditidae</taxon>
        <taxon>Peloderinae</taxon>
        <taxon>Caenorhabditis</taxon>
    </lineage>
</organism>
<dbReference type="InterPro" id="IPR024079">
    <property type="entry name" value="MetalloPept_cat_dom_sf"/>
</dbReference>
<proteinExistence type="predicted"/>
<dbReference type="GO" id="GO:0005886">
    <property type="term" value="C:plasma membrane"/>
    <property type="evidence" value="ECO:0007669"/>
    <property type="project" value="TreeGrafter"/>
</dbReference>
<dbReference type="EMBL" id="CANHGI010000003">
    <property type="protein sequence ID" value="CAI5445659.1"/>
    <property type="molecule type" value="Genomic_DNA"/>
</dbReference>
<dbReference type="Pfam" id="PF01431">
    <property type="entry name" value="Peptidase_M13"/>
    <property type="match status" value="1"/>
</dbReference>